<evidence type="ECO:0008006" key="4">
    <source>
        <dbReference type="Google" id="ProtNLM"/>
    </source>
</evidence>
<feature type="transmembrane region" description="Helical" evidence="1">
    <location>
        <begin position="290"/>
        <end position="313"/>
    </location>
</feature>
<dbReference type="STRING" id="1384056.N787_00845"/>
<dbReference type="RefSeq" id="WP_034210964.1">
    <property type="nucleotide sequence ID" value="NZ_AVCK01000012.1"/>
</dbReference>
<comment type="caution">
    <text evidence="2">The sequence shown here is derived from an EMBL/GenBank/DDBJ whole genome shotgun (WGS) entry which is preliminary data.</text>
</comment>
<dbReference type="PANTHER" id="PTHR40400">
    <property type="entry name" value="SLR1512 PROTEIN"/>
    <property type="match status" value="1"/>
</dbReference>
<keyword evidence="3" id="KW-1185">Reference proteome</keyword>
<evidence type="ECO:0000313" key="3">
    <source>
        <dbReference type="Proteomes" id="UP000029393"/>
    </source>
</evidence>
<dbReference type="PANTHER" id="PTHR40400:SF1">
    <property type="entry name" value="SLR1512 PROTEIN"/>
    <property type="match status" value="1"/>
</dbReference>
<feature type="transmembrane region" description="Helical" evidence="1">
    <location>
        <begin position="131"/>
        <end position="154"/>
    </location>
</feature>
<dbReference type="PATRIC" id="fig|1384056.3.peg.798"/>
<feature type="transmembrane region" description="Helical" evidence="1">
    <location>
        <begin position="197"/>
        <end position="218"/>
    </location>
</feature>
<evidence type="ECO:0000313" key="2">
    <source>
        <dbReference type="EMBL" id="KFN46874.1"/>
    </source>
</evidence>
<keyword evidence="1" id="KW-0812">Transmembrane</keyword>
<feature type="transmembrane region" description="Helical" evidence="1">
    <location>
        <begin position="230"/>
        <end position="252"/>
    </location>
</feature>
<reference evidence="2 3" key="1">
    <citation type="submission" date="2013-09" db="EMBL/GenBank/DDBJ databases">
        <title>Genome sequencing of Arenimonas metalli.</title>
        <authorList>
            <person name="Chen F."/>
            <person name="Wang G."/>
        </authorList>
    </citation>
    <scope>NUCLEOTIDE SEQUENCE [LARGE SCALE GENOMIC DNA]</scope>
    <source>
        <strain evidence="2 3">CF5-1</strain>
    </source>
</reference>
<dbReference type="Pfam" id="PF05982">
    <property type="entry name" value="Sbt_1"/>
    <property type="match status" value="1"/>
</dbReference>
<feature type="transmembrane region" description="Helical" evidence="1">
    <location>
        <begin position="100"/>
        <end position="119"/>
    </location>
</feature>
<feature type="transmembrane region" description="Helical" evidence="1">
    <location>
        <begin position="258"/>
        <end position="278"/>
    </location>
</feature>
<feature type="transmembrane region" description="Helical" evidence="1">
    <location>
        <begin position="41"/>
        <end position="61"/>
    </location>
</feature>
<evidence type="ECO:0000256" key="1">
    <source>
        <dbReference type="SAM" id="Phobius"/>
    </source>
</evidence>
<dbReference type="eggNOG" id="COG3329">
    <property type="taxonomic scope" value="Bacteria"/>
</dbReference>
<keyword evidence="1" id="KW-0472">Membrane</keyword>
<sequence>MAPSLDLLTANLLSPVVLAFALGMIARGLRSDLEIPSAIQSYLSIFLLLAIGLKGGVALHQGAPDNLWLLLGVTILAGIATAATAYLLARTWLRDDALQAGAIAAHYGSVSAVTFIAAQQFVERTGDTSPAVLVALVVALEIPAILLGIGLARGGGRPSWHQVREVLTGRTAVLLIGGLAIGAIAGRDGVQAVDAMYFQLFQGMLMLFMLDMGLVAASQLRQLTRGVGRLVVFATMLPLLHGLAGTAIGHAIGLGVAGATVFGAMLASASYIAAPASVRASLPEADAGRCITASLGLTFPFNLALGIPSYAAFARWLGG</sequence>
<protein>
    <recommendedName>
        <fullName evidence="4">Permease</fullName>
    </recommendedName>
</protein>
<feature type="transmembrane region" description="Helical" evidence="1">
    <location>
        <begin position="67"/>
        <end position="88"/>
    </location>
</feature>
<dbReference type="InterPro" id="IPR010293">
    <property type="entry name" value="Sbt_1"/>
</dbReference>
<dbReference type="EMBL" id="AVCK01000012">
    <property type="protein sequence ID" value="KFN46874.1"/>
    <property type="molecule type" value="Genomic_DNA"/>
</dbReference>
<gene>
    <name evidence="2" type="ORF">N787_00845</name>
</gene>
<accession>A0A091B7Q4</accession>
<keyword evidence="1" id="KW-1133">Transmembrane helix</keyword>
<name>A0A091B7Q4_9GAMM</name>
<proteinExistence type="predicted"/>
<organism evidence="2 3">
    <name type="scientific">Arenimonas metalli CF5-1</name>
    <dbReference type="NCBI Taxonomy" id="1384056"/>
    <lineage>
        <taxon>Bacteria</taxon>
        <taxon>Pseudomonadati</taxon>
        <taxon>Pseudomonadota</taxon>
        <taxon>Gammaproteobacteria</taxon>
        <taxon>Lysobacterales</taxon>
        <taxon>Lysobacteraceae</taxon>
        <taxon>Arenimonas</taxon>
    </lineage>
</organism>
<feature type="transmembrane region" description="Helical" evidence="1">
    <location>
        <begin position="12"/>
        <end position="29"/>
    </location>
</feature>
<dbReference type="Proteomes" id="UP000029393">
    <property type="component" value="Unassembled WGS sequence"/>
</dbReference>
<feature type="transmembrane region" description="Helical" evidence="1">
    <location>
        <begin position="166"/>
        <end position="185"/>
    </location>
</feature>
<dbReference type="AlphaFoldDB" id="A0A091B7Q4"/>
<dbReference type="OrthoDB" id="345121at2"/>